<sequence length="207" mass="23167">MLTIWAMLLLGTLVSLGFGRWSMAFVSFSTLALALVPPILASRWSLTLPMPFLLATTLFVFASIFLGEALDFYERLWWWDLFLHGFSAVGFGLIGFLFVFMLFEGDRFAAPPSAIAFITFCLAVTVGAIWEIFEYVMDMTFGLTMQKSGLDDTMGDLMIDAAGSLFACVTGYIYLKRDSAGPIGHALSQFIALNRRLYQKSKNRLKR</sequence>
<keyword evidence="3" id="KW-1185">Reference proteome</keyword>
<evidence type="ECO:0000256" key="1">
    <source>
        <dbReference type="SAM" id="Phobius"/>
    </source>
</evidence>
<feature type="transmembrane region" description="Helical" evidence="1">
    <location>
        <begin position="115"/>
        <end position="136"/>
    </location>
</feature>
<protein>
    <recommendedName>
        <fullName evidence="4">DUF2238 domain-containing protein</fullName>
    </recommendedName>
</protein>
<reference evidence="2 3" key="1">
    <citation type="submission" date="2020-01" db="EMBL/GenBank/DDBJ databases">
        <title>Sulfitobacter sediminilitoris sp. nov., isolated from a tidal flat.</title>
        <authorList>
            <person name="Park S."/>
            <person name="Yoon J.-H."/>
        </authorList>
    </citation>
    <scope>NUCLEOTIDE SEQUENCE [LARGE SCALE GENOMIC DNA]</scope>
    <source>
        <strain evidence="2 3">JBTF-M27</strain>
    </source>
</reference>
<keyword evidence="1" id="KW-0812">Transmembrane</keyword>
<evidence type="ECO:0008006" key="4">
    <source>
        <dbReference type="Google" id="ProtNLM"/>
    </source>
</evidence>
<organism evidence="2 3">
    <name type="scientific">Sulfitobacter sediminilitoris</name>
    <dbReference type="NCBI Taxonomy" id="2698830"/>
    <lineage>
        <taxon>Bacteria</taxon>
        <taxon>Pseudomonadati</taxon>
        <taxon>Pseudomonadota</taxon>
        <taxon>Alphaproteobacteria</taxon>
        <taxon>Rhodobacterales</taxon>
        <taxon>Roseobacteraceae</taxon>
        <taxon>Sulfitobacter</taxon>
    </lineage>
</organism>
<gene>
    <name evidence="2" type="ORF">GV827_14625</name>
</gene>
<keyword evidence="1" id="KW-1133">Transmembrane helix</keyword>
<dbReference type="Pfam" id="PF09997">
    <property type="entry name" value="DUF2238"/>
    <property type="match status" value="1"/>
</dbReference>
<dbReference type="AlphaFoldDB" id="A0A6P0CGN6"/>
<dbReference type="Proteomes" id="UP000468591">
    <property type="component" value="Unassembled WGS sequence"/>
</dbReference>
<dbReference type="EMBL" id="JAABNT010000009">
    <property type="protein sequence ID" value="NEK23633.1"/>
    <property type="molecule type" value="Genomic_DNA"/>
</dbReference>
<evidence type="ECO:0000313" key="2">
    <source>
        <dbReference type="EMBL" id="NEK23633.1"/>
    </source>
</evidence>
<feature type="transmembrane region" description="Helical" evidence="1">
    <location>
        <begin position="81"/>
        <end position="103"/>
    </location>
</feature>
<proteinExistence type="predicted"/>
<dbReference type="RefSeq" id="WP_164354558.1">
    <property type="nucleotide sequence ID" value="NZ_JAABNT010000009.1"/>
</dbReference>
<comment type="caution">
    <text evidence="2">The sequence shown here is derived from an EMBL/GenBank/DDBJ whole genome shotgun (WGS) entry which is preliminary data.</text>
</comment>
<keyword evidence="1" id="KW-0472">Membrane</keyword>
<name>A0A6P0CGN6_9RHOB</name>
<feature type="transmembrane region" description="Helical" evidence="1">
    <location>
        <begin position="157"/>
        <end position="175"/>
    </location>
</feature>
<feature type="transmembrane region" description="Helical" evidence="1">
    <location>
        <begin position="50"/>
        <end position="69"/>
    </location>
</feature>
<dbReference type="InterPro" id="IPR014509">
    <property type="entry name" value="YjdF-like"/>
</dbReference>
<evidence type="ECO:0000313" key="3">
    <source>
        <dbReference type="Proteomes" id="UP000468591"/>
    </source>
</evidence>
<accession>A0A6P0CGN6</accession>